<dbReference type="STRING" id="1434232.MAIT1_04030"/>
<proteinExistence type="predicted"/>
<dbReference type="RefSeq" id="WP_085442287.1">
    <property type="nucleotide sequence ID" value="NZ_LVJN01000019.1"/>
</dbReference>
<evidence type="ECO:0000313" key="2">
    <source>
        <dbReference type="Proteomes" id="UP000194003"/>
    </source>
</evidence>
<dbReference type="Proteomes" id="UP000194003">
    <property type="component" value="Unassembled WGS sequence"/>
</dbReference>
<evidence type="ECO:0000313" key="1">
    <source>
        <dbReference type="EMBL" id="OSM04179.1"/>
    </source>
</evidence>
<sequence>MQATLSPDGQNIIIRIPLNMKRMGGRKAIIPPEGSNSPFRHSHRADKVLLKALGRAHRWLEMLENGEVGSIKALAAQEELDDSYVTRILRLTLLAPEIVAAIINGMQPEGLTWKVLSKPFPVEWERQRELWM</sequence>
<protein>
    <submittedName>
        <fullName evidence="1">Putative bacteriophage-like protein</fullName>
    </submittedName>
</protein>
<accession>A0A1Y2K4L4</accession>
<dbReference type="AlphaFoldDB" id="A0A1Y2K4L4"/>
<name>A0A1Y2K4L4_9PROT</name>
<dbReference type="EMBL" id="LVJN01000019">
    <property type="protein sequence ID" value="OSM04179.1"/>
    <property type="molecule type" value="Genomic_DNA"/>
</dbReference>
<comment type="caution">
    <text evidence="1">The sequence shown here is derived from an EMBL/GenBank/DDBJ whole genome shotgun (WGS) entry which is preliminary data.</text>
</comment>
<keyword evidence="2" id="KW-1185">Reference proteome</keyword>
<reference evidence="1 2" key="1">
    <citation type="journal article" date="2016" name="BMC Genomics">
        <title>Combined genomic and structural analyses of a cultured magnetotactic bacterium reveals its niche adaptation to a dynamic environment.</title>
        <authorList>
            <person name="Araujo A.C."/>
            <person name="Morillo V."/>
            <person name="Cypriano J."/>
            <person name="Teixeira L.C."/>
            <person name="Leao P."/>
            <person name="Lyra S."/>
            <person name="Almeida L.G."/>
            <person name="Bazylinski D.A."/>
            <person name="Vasconcellos A.T."/>
            <person name="Abreu F."/>
            <person name="Lins U."/>
        </authorList>
    </citation>
    <scope>NUCLEOTIDE SEQUENCE [LARGE SCALE GENOMIC DNA]</scope>
    <source>
        <strain evidence="1 2">IT-1</strain>
    </source>
</reference>
<dbReference type="SUPFAM" id="SSF109709">
    <property type="entry name" value="KorB DNA-binding domain-like"/>
    <property type="match status" value="1"/>
</dbReference>
<gene>
    <name evidence="1" type="ORF">MAIT1_04030</name>
</gene>
<organism evidence="1 2">
    <name type="scientific">Magnetofaba australis IT-1</name>
    <dbReference type="NCBI Taxonomy" id="1434232"/>
    <lineage>
        <taxon>Bacteria</taxon>
        <taxon>Pseudomonadati</taxon>
        <taxon>Pseudomonadota</taxon>
        <taxon>Magnetococcia</taxon>
        <taxon>Magnetococcales</taxon>
        <taxon>Magnetococcaceae</taxon>
        <taxon>Magnetofaba</taxon>
    </lineage>
</organism>
<dbReference type="OrthoDB" id="1550462at2"/>